<dbReference type="STRING" id="29760.F6HZ77"/>
<evidence type="ECO:0000259" key="11">
    <source>
        <dbReference type="PROSITE" id="PS51294"/>
    </source>
</evidence>
<evidence type="ECO:0000256" key="5">
    <source>
        <dbReference type="ARBA" id="ARBA00023159"/>
    </source>
</evidence>
<dbReference type="eggNOG" id="KOG1601">
    <property type="taxonomic scope" value="Eukaryota"/>
</dbReference>
<dbReference type="AlphaFoldDB" id="F6HZ77"/>
<dbReference type="SUPFAM" id="SSF52172">
    <property type="entry name" value="CheY-like"/>
    <property type="match status" value="1"/>
</dbReference>
<evidence type="ECO:0000256" key="4">
    <source>
        <dbReference type="ARBA" id="ARBA00023015"/>
    </source>
</evidence>
<evidence type="ECO:0000259" key="10">
    <source>
        <dbReference type="PROSITE" id="PS50110"/>
    </source>
</evidence>
<feature type="domain" description="Response regulatory" evidence="10">
    <location>
        <begin position="16"/>
        <end position="131"/>
    </location>
</feature>
<name>F6HZ77_VITVI</name>
<evidence type="ECO:0000256" key="9">
    <source>
        <dbReference type="SAM" id="MobiDB-lite"/>
    </source>
</evidence>
<gene>
    <name evidence="12" type="ordered locus">VIT_07s0005g01010</name>
</gene>
<dbReference type="PANTHER" id="PTHR43874">
    <property type="entry name" value="TWO-COMPONENT RESPONSE REGULATOR"/>
    <property type="match status" value="1"/>
</dbReference>
<dbReference type="NCBIfam" id="TIGR01557">
    <property type="entry name" value="myb_SHAQKYF"/>
    <property type="match status" value="1"/>
</dbReference>
<dbReference type="Pfam" id="PF00249">
    <property type="entry name" value="Myb_DNA-binding"/>
    <property type="match status" value="1"/>
</dbReference>
<dbReference type="PROSITE" id="PS50110">
    <property type="entry name" value="RESPONSE_REGULATORY"/>
    <property type="match status" value="1"/>
</dbReference>
<dbReference type="InterPro" id="IPR001789">
    <property type="entry name" value="Sig_transdc_resp-reg_receiver"/>
</dbReference>
<dbReference type="Gene3D" id="3.40.50.2300">
    <property type="match status" value="1"/>
</dbReference>
<evidence type="ECO:0000256" key="7">
    <source>
        <dbReference type="ARBA" id="ARBA00023242"/>
    </source>
</evidence>
<proteinExistence type="predicted"/>
<dbReference type="HOGENOM" id="CLU_024359_0_1_1"/>
<sequence length="534" mass="59969">MSVTAAVPLQFPEGIRVLAVDDDQTCLQIMGRMLERCMYKVTKCRNAEEALSLLREDSSRFDIVLSDLHMPDISGLKLLEIIGLEMDMPVVMMSSDEKRETIMKGIIHGACDYWVKPVRMDAIQLVWQHVIRKRRNGLKEMEHAMEDDVEGGNEEGSRSMKRKKDREDEGESRNAMPTTVKKPRMVWTPALHQQFVAAVNQLGYSKAVPKKILEQMNLPGLTRENVASHLQVMEKIFSRKIYCYCLVKDTDNYSYMVQKFRLYLSRVSEISQGPEKTYMNPASLNGCNPQLNVVGEVPLQGLTREGTSRTPMAFVDQRNLFHYGVGQQACNSSKQAKLLHEVPANMLQQPAQMYRSLDFQVSEGTPRSLNLPAANDDSVYGSQSSFSTMQMAQTPYGMPMLNEISGHQHFGHHPLSNQILSNDIEAQALRTVGNPIESNAAACYPLASPMVDFSKDHSHGFHLEMNAIYGNASSVGQGMVSLGEEYGYRNPENIAQPGNNLLVDDSFRMKPESMPRPGCKSLSFGQHFDHGFMS</sequence>
<feature type="domain" description="HTH myb-type" evidence="11">
    <location>
        <begin position="179"/>
        <end position="241"/>
    </location>
</feature>
<evidence type="ECO:0000256" key="8">
    <source>
        <dbReference type="PROSITE-ProRule" id="PRU00169"/>
    </source>
</evidence>
<comment type="subcellular location">
    <subcellularLocation>
        <location evidence="1">Nucleus</location>
    </subcellularLocation>
</comment>
<evidence type="ECO:0008006" key="14">
    <source>
        <dbReference type="Google" id="ProtNLM"/>
    </source>
</evidence>
<dbReference type="GO" id="GO:0009736">
    <property type="term" value="P:cytokinin-activated signaling pathway"/>
    <property type="evidence" value="ECO:0007669"/>
    <property type="project" value="InterPro"/>
</dbReference>
<evidence type="ECO:0000256" key="1">
    <source>
        <dbReference type="ARBA" id="ARBA00004123"/>
    </source>
</evidence>
<reference evidence="13" key="1">
    <citation type="journal article" date="2007" name="Nature">
        <title>The grapevine genome sequence suggests ancestral hexaploidization in major angiosperm phyla.</title>
        <authorList>
            <consortium name="The French-Italian Public Consortium for Grapevine Genome Characterization."/>
            <person name="Jaillon O."/>
            <person name="Aury J.-M."/>
            <person name="Noel B."/>
            <person name="Policriti A."/>
            <person name="Clepet C."/>
            <person name="Casagrande A."/>
            <person name="Choisne N."/>
            <person name="Aubourg S."/>
            <person name="Vitulo N."/>
            <person name="Jubin C."/>
            <person name="Vezzi A."/>
            <person name="Legeai F."/>
            <person name="Hugueney P."/>
            <person name="Dasilva C."/>
            <person name="Horner D."/>
            <person name="Mica E."/>
            <person name="Jublot D."/>
            <person name="Poulain J."/>
            <person name="Bruyere C."/>
            <person name="Billault A."/>
            <person name="Segurens B."/>
            <person name="Gouyvenoux M."/>
            <person name="Ugarte E."/>
            <person name="Cattonaro F."/>
            <person name="Anthouard V."/>
            <person name="Vico V."/>
            <person name="Del Fabbro C."/>
            <person name="Alaux M."/>
            <person name="Di Gaspero G."/>
            <person name="Dumas V."/>
            <person name="Felice N."/>
            <person name="Paillard S."/>
            <person name="Juman I."/>
            <person name="Moroldo M."/>
            <person name="Scalabrin S."/>
            <person name="Canaguier A."/>
            <person name="Le Clainche I."/>
            <person name="Malacrida G."/>
            <person name="Durand E."/>
            <person name="Pesole G."/>
            <person name="Laucou V."/>
            <person name="Chatelet P."/>
            <person name="Merdinoglu D."/>
            <person name="Delledonne M."/>
            <person name="Pezzotti M."/>
            <person name="Lecharny A."/>
            <person name="Scarpelli C."/>
            <person name="Artiguenave F."/>
            <person name="Pe M.E."/>
            <person name="Valle G."/>
            <person name="Morgante M."/>
            <person name="Caboche M."/>
            <person name="Adam-Blondon A.-F."/>
            <person name="Weissenbach J."/>
            <person name="Quetier F."/>
            <person name="Wincker P."/>
        </authorList>
    </citation>
    <scope>NUCLEOTIDE SEQUENCE [LARGE SCALE GENOMIC DNA]</scope>
    <source>
        <strain evidence="13">cv. Pinot noir / PN40024</strain>
    </source>
</reference>
<dbReference type="Pfam" id="PF00072">
    <property type="entry name" value="Response_reg"/>
    <property type="match status" value="1"/>
</dbReference>
<dbReference type="OrthoDB" id="60033at2759"/>
<dbReference type="GO" id="GO:0005634">
    <property type="term" value="C:nucleus"/>
    <property type="evidence" value="ECO:0007669"/>
    <property type="project" value="UniProtKB-SubCell"/>
</dbReference>
<feature type="modified residue" description="4-aspartylphosphate" evidence="8">
    <location>
        <position position="67"/>
    </location>
</feature>
<accession>F6HZ77</accession>
<dbReference type="GO" id="GO:0003677">
    <property type="term" value="F:DNA binding"/>
    <property type="evidence" value="ECO:0007669"/>
    <property type="project" value="InterPro"/>
</dbReference>
<evidence type="ECO:0000256" key="6">
    <source>
        <dbReference type="ARBA" id="ARBA00023163"/>
    </source>
</evidence>
<dbReference type="EMBL" id="FN596502">
    <property type="protein sequence ID" value="CCB59992.1"/>
    <property type="molecule type" value="Genomic_DNA"/>
</dbReference>
<dbReference type="InterPro" id="IPR045279">
    <property type="entry name" value="ARR-like"/>
</dbReference>
<protein>
    <recommendedName>
        <fullName evidence="14">Two-component response regulator</fullName>
    </recommendedName>
</protein>
<dbReference type="PROSITE" id="PS51294">
    <property type="entry name" value="HTH_MYB"/>
    <property type="match status" value="1"/>
</dbReference>
<evidence type="ECO:0000313" key="12">
    <source>
        <dbReference type="EMBL" id="CCB59992.1"/>
    </source>
</evidence>
<dbReference type="Proteomes" id="UP000009183">
    <property type="component" value="Chromosome 7"/>
</dbReference>
<dbReference type="SMR" id="F6HZ77"/>
<dbReference type="InParanoid" id="F6HZ77"/>
<dbReference type="PANTHER" id="PTHR43874:SF63">
    <property type="entry name" value="RESPONSE REGULATORY DOMAIN-CONTAINING PROTEIN"/>
    <property type="match status" value="1"/>
</dbReference>
<feature type="region of interest" description="Disordered" evidence="9">
    <location>
        <begin position="143"/>
        <end position="177"/>
    </location>
</feature>
<dbReference type="InterPro" id="IPR017930">
    <property type="entry name" value="Myb_dom"/>
</dbReference>
<dbReference type="SMART" id="SM00448">
    <property type="entry name" value="REC"/>
    <property type="match status" value="1"/>
</dbReference>
<evidence type="ECO:0000256" key="3">
    <source>
        <dbReference type="ARBA" id="ARBA00023012"/>
    </source>
</evidence>
<dbReference type="InterPro" id="IPR011006">
    <property type="entry name" value="CheY-like_superfamily"/>
</dbReference>
<dbReference type="FunFam" id="1.10.10.60:FF:000007">
    <property type="entry name" value="Two-component response regulator"/>
    <property type="match status" value="1"/>
</dbReference>
<keyword evidence="5" id="KW-0010">Activator</keyword>
<dbReference type="InterPro" id="IPR009057">
    <property type="entry name" value="Homeodomain-like_sf"/>
</dbReference>
<dbReference type="Gene3D" id="1.10.10.60">
    <property type="entry name" value="Homeodomain-like"/>
    <property type="match status" value="1"/>
</dbReference>
<dbReference type="CDD" id="cd17584">
    <property type="entry name" value="REC_typeB_ARR-like"/>
    <property type="match status" value="1"/>
</dbReference>
<dbReference type="GO" id="GO:0000160">
    <property type="term" value="P:phosphorelay signal transduction system"/>
    <property type="evidence" value="ECO:0007669"/>
    <property type="project" value="UniProtKB-KW"/>
</dbReference>
<dbReference type="InterPro" id="IPR001005">
    <property type="entry name" value="SANT/Myb"/>
</dbReference>
<dbReference type="InterPro" id="IPR006447">
    <property type="entry name" value="Myb_dom_plants"/>
</dbReference>
<keyword evidence="6" id="KW-0804">Transcription</keyword>
<dbReference type="PaxDb" id="29760-VIT_07s0005g01010.t01"/>
<keyword evidence="3" id="KW-0902">Two-component regulatory system</keyword>
<evidence type="ECO:0000256" key="2">
    <source>
        <dbReference type="ARBA" id="ARBA00022553"/>
    </source>
</evidence>
<keyword evidence="13" id="KW-1185">Reference proteome</keyword>
<keyword evidence="4" id="KW-0805">Transcription regulation</keyword>
<keyword evidence="2 8" id="KW-0597">Phosphoprotein</keyword>
<evidence type="ECO:0000313" key="13">
    <source>
        <dbReference type="Proteomes" id="UP000009183"/>
    </source>
</evidence>
<dbReference type="SUPFAM" id="SSF46689">
    <property type="entry name" value="Homeodomain-like"/>
    <property type="match status" value="1"/>
</dbReference>
<keyword evidence="7" id="KW-0539">Nucleus</keyword>
<organism evidence="12 13">
    <name type="scientific">Vitis vinifera</name>
    <name type="common">Grape</name>
    <dbReference type="NCBI Taxonomy" id="29760"/>
    <lineage>
        <taxon>Eukaryota</taxon>
        <taxon>Viridiplantae</taxon>
        <taxon>Streptophyta</taxon>
        <taxon>Embryophyta</taxon>
        <taxon>Tracheophyta</taxon>
        <taxon>Spermatophyta</taxon>
        <taxon>Magnoliopsida</taxon>
        <taxon>eudicotyledons</taxon>
        <taxon>Gunneridae</taxon>
        <taxon>Pentapetalae</taxon>
        <taxon>rosids</taxon>
        <taxon>Vitales</taxon>
        <taxon>Vitaceae</taxon>
        <taxon>Viteae</taxon>
        <taxon>Vitis</taxon>
    </lineage>
</organism>